<organism evidence="7">
    <name type="scientific">mine drainage metagenome</name>
    <dbReference type="NCBI Taxonomy" id="410659"/>
    <lineage>
        <taxon>unclassified sequences</taxon>
        <taxon>metagenomes</taxon>
        <taxon>ecological metagenomes</taxon>
    </lineage>
</organism>
<proteinExistence type="predicted"/>
<feature type="transmembrane region" description="Helical" evidence="5">
    <location>
        <begin position="72"/>
        <end position="93"/>
    </location>
</feature>
<feature type="transmembrane region" description="Helical" evidence="5">
    <location>
        <begin position="185"/>
        <end position="207"/>
    </location>
</feature>
<evidence type="ECO:0000256" key="1">
    <source>
        <dbReference type="ARBA" id="ARBA00004141"/>
    </source>
</evidence>
<feature type="transmembrane region" description="Helical" evidence="5">
    <location>
        <begin position="249"/>
        <end position="268"/>
    </location>
</feature>
<accession>E6PDH4</accession>
<feature type="transmembrane region" description="Helical" evidence="5">
    <location>
        <begin position="12"/>
        <end position="34"/>
    </location>
</feature>
<name>E6PDH4_9ZZZZ</name>
<feature type="transmembrane region" description="Helical" evidence="5">
    <location>
        <begin position="130"/>
        <end position="149"/>
    </location>
</feature>
<dbReference type="GO" id="GO:0016020">
    <property type="term" value="C:membrane"/>
    <property type="evidence" value="ECO:0007669"/>
    <property type="project" value="UniProtKB-SubCell"/>
</dbReference>
<gene>
    <name evidence="7" type="ORF">CARN1_1611</name>
</gene>
<evidence type="ECO:0000313" key="7">
    <source>
        <dbReference type="EMBL" id="CBH74509.1"/>
    </source>
</evidence>
<dbReference type="InterPro" id="IPR000620">
    <property type="entry name" value="EamA_dom"/>
</dbReference>
<keyword evidence="3 5" id="KW-1133">Transmembrane helix</keyword>
<evidence type="ECO:0000259" key="6">
    <source>
        <dbReference type="Pfam" id="PF00892"/>
    </source>
</evidence>
<feature type="domain" description="EamA" evidence="6">
    <location>
        <begin position="12"/>
        <end position="142"/>
    </location>
</feature>
<dbReference type="PANTHER" id="PTHR32322">
    <property type="entry name" value="INNER MEMBRANE TRANSPORTER"/>
    <property type="match status" value="1"/>
</dbReference>
<dbReference type="InterPro" id="IPR050638">
    <property type="entry name" value="AA-Vitamin_Transporters"/>
</dbReference>
<feature type="transmembrane region" description="Helical" evidence="5">
    <location>
        <begin position="274"/>
        <end position="296"/>
    </location>
</feature>
<feature type="transmembrane region" description="Helical" evidence="5">
    <location>
        <begin position="40"/>
        <end position="60"/>
    </location>
</feature>
<evidence type="ECO:0000256" key="2">
    <source>
        <dbReference type="ARBA" id="ARBA00022692"/>
    </source>
</evidence>
<comment type="subcellular location">
    <subcellularLocation>
        <location evidence="1">Membrane</location>
        <topology evidence="1">Multi-pass membrane protein</topology>
    </subcellularLocation>
</comment>
<protein>
    <recommendedName>
        <fullName evidence="6">EamA domain-containing protein</fullName>
    </recommendedName>
</protein>
<reference evidence="7" key="1">
    <citation type="submission" date="2009-10" db="EMBL/GenBank/DDBJ databases">
        <title>Diversity of trophic interactions inside an arsenic-rich microbial ecosystem.</title>
        <authorList>
            <person name="Bertin P.N."/>
            <person name="Heinrich-Salmeron A."/>
            <person name="Pelletier E."/>
            <person name="Goulhen-Chollet F."/>
            <person name="Arsene-Ploetze F."/>
            <person name="Gallien S."/>
            <person name="Calteau A."/>
            <person name="Vallenet D."/>
            <person name="Casiot C."/>
            <person name="Chane-Woon-Ming B."/>
            <person name="Giloteaux L."/>
            <person name="Barakat M."/>
            <person name="Bonnefoy V."/>
            <person name="Bruneel O."/>
            <person name="Chandler M."/>
            <person name="Cleiss J."/>
            <person name="Duran R."/>
            <person name="Elbaz-Poulichet F."/>
            <person name="Fonknechten N."/>
            <person name="Lauga B."/>
            <person name="Mornico D."/>
            <person name="Ortet P."/>
            <person name="Schaeffer C."/>
            <person name="Siguier P."/>
            <person name="Alexander Thil Smith A."/>
            <person name="Van Dorsselaer A."/>
            <person name="Weissenbach J."/>
            <person name="Medigue C."/>
            <person name="Le Paslier D."/>
        </authorList>
    </citation>
    <scope>NUCLEOTIDE SEQUENCE</scope>
</reference>
<evidence type="ECO:0000256" key="3">
    <source>
        <dbReference type="ARBA" id="ARBA00022989"/>
    </source>
</evidence>
<comment type="caution">
    <text evidence="7">The sequence shown here is derived from an EMBL/GenBank/DDBJ whole genome shotgun (WGS) entry which is preliminary data.</text>
</comment>
<dbReference type="EMBL" id="CABL01000002">
    <property type="protein sequence ID" value="CBH74509.1"/>
    <property type="molecule type" value="Genomic_DNA"/>
</dbReference>
<feature type="domain" description="EamA" evidence="6">
    <location>
        <begin position="155"/>
        <end position="290"/>
    </location>
</feature>
<evidence type="ECO:0000256" key="4">
    <source>
        <dbReference type="ARBA" id="ARBA00023136"/>
    </source>
</evidence>
<dbReference type="AlphaFoldDB" id="E6PDH4"/>
<keyword evidence="4 5" id="KW-0472">Membrane</keyword>
<dbReference type="SUPFAM" id="SSF103481">
    <property type="entry name" value="Multidrug resistance efflux transporter EmrE"/>
    <property type="match status" value="2"/>
</dbReference>
<dbReference type="InterPro" id="IPR037185">
    <property type="entry name" value="EmrE-like"/>
</dbReference>
<sequence>MMRATVKKRLPTYLGLLYVVFVWGLNTVLVKIAVSHVNALAFTALRFSTMAPLALLWVRLSGARLNFERRDWLLLLASGACGFGIYQYFWVIGLAHTTAFASALLGSSTPIFTMLYLVALGWERVRSTRWIGAGIALLGIAVFEGAFAGHVTFRIGDALTMLAAMTFAGFNVISARLAPRYHPVALLAATLLIGTAMILPAGIPALFADPPTLWPPVVWEVFAFAVVFPIVLTYPVWSTGIARIGAARVALFSFLVPIVSGALSIPMLHARFQAHQLLGAAISLIGLAVATLLGHLSVTEAWAQRAGDIEH</sequence>
<feature type="transmembrane region" description="Helical" evidence="5">
    <location>
        <begin position="99"/>
        <end position="118"/>
    </location>
</feature>
<dbReference type="Pfam" id="PF00892">
    <property type="entry name" value="EamA"/>
    <property type="match status" value="2"/>
</dbReference>
<feature type="transmembrane region" description="Helical" evidence="5">
    <location>
        <begin position="213"/>
        <end position="237"/>
    </location>
</feature>
<keyword evidence="2 5" id="KW-0812">Transmembrane</keyword>
<evidence type="ECO:0000256" key="5">
    <source>
        <dbReference type="SAM" id="Phobius"/>
    </source>
</evidence>
<dbReference type="PANTHER" id="PTHR32322:SF2">
    <property type="entry name" value="EAMA DOMAIN-CONTAINING PROTEIN"/>
    <property type="match status" value="1"/>
</dbReference>
<feature type="transmembrane region" description="Helical" evidence="5">
    <location>
        <begin position="155"/>
        <end position="173"/>
    </location>
</feature>